<feature type="coiled-coil region" evidence="1">
    <location>
        <begin position="220"/>
        <end position="291"/>
    </location>
</feature>
<keyword evidence="1" id="KW-0175">Coiled coil</keyword>
<feature type="compositionally biased region" description="Polar residues" evidence="2">
    <location>
        <begin position="53"/>
        <end position="68"/>
    </location>
</feature>
<feature type="coiled-coil region" evidence="1">
    <location>
        <begin position="1"/>
        <end position="28"/>
    </location>
</feature>
<feature type="compositionally biased region" description="Low complexity" evidence="2">
    <location>
        <begin position="43"/>
        <end position="52"/>
    </location>
</feature>
<evidence type="ECO:0000313" key="3">
    <source>
        <dbReference type="EMBL" id="CAF0905937.1"/>
    </source>
</evidence>
<dbReference type="EMBL" id="CAJNON010000067">
    <property type="protein sequence ID" value="CAF0905937.1"/>
    <property type="molecule type" value="Genomic_DNA"/>
</dbReference>
<dbReference type="Proteomes" id="UP000663891">
    <property type="component" value="Unassembled WGS sequence"/>
</dbReference>
<reference evidence="3" key="1">
    <citation type="submission" date="2021-02" db="EMBL/GenBank/DDBJ databases">
        <authorList>
            <person name="Nowell W R."/>
        </authorList>
    </citation>
    <scope>NUCLEOTIDE SEQUENCE</scope>
</reference>
<proteinExistence type="predicted"/>
<gene>
    <name evidence="3" type="ORF">VCS650_LOCUS9570</name>
</gene>
<evidence type="ECO:0000313" key="4">
    <source>
        <dbReference type="Proteomes" id="UP000663891"/>
    </source>
</evidence>
<evidence type="ECO:0000256" key="1">
    <source>
        <dbReference type="SAM" id="Coils"/>
    </source>
</evidence>
<sequence>MPKLQSECEQLRQSEKKLRHEIDEIQRYCIPFEKLKDRVRVSVPSTSSPFTSANQQTDSPQSLVTGTTSNLREDATHEYKLRSNSKSDIRIRELEYDIESLKKEVENRVQSLKVCTDENERLRATQSHRLEEMKLQYTEEIQTLHEEHEELTQQIRQSNERYDQSKADVVETQRQYEELRIKYENTKAQLQSMNTDDLTHQIRVREKQIEDYHRKFDQMTIDYEEELNQRQRQIDVIEKENAKRVLDTEIRRFDELQTNYDRLQSNGADHKDRLEKQRQTYELQISELEKVYLNN</sequence>
<name>A0A813ZZY5_9BILA</name>
<accession>A0A813ZZY5</accession>
<evidence type="ECO:0000256" key="2">
    <source>
        <dbReference type="SAM" id="MobiDB-lite"/>
    </source>
</evidence>
<organism evidence="3 4">
    <name type="scientific">Adineta steineri</name>
    <dbReference type="NCBI Taxonomy" id="433720"/>
    <lineage>
        <taxon>Eukaryota</taxon>
        <taxon>Metazoa</taxon>
        <taxon>Spiralia</taxon>
        <taxon>Gnathifera</taxon>
        <taxon>Rotifera</taxon>
        <taxon>Eurotatoria</taxon>
        <taxon>Bdelloidea</taxon>
        <taxon>Adinetida</taxon>
        <taxon>Adinetidae</taxon>
        <taxon>Adineta</taxon>
    </lineage>
</organism>
<dbReference type="AlphaFoldDB" id="A0A813ZZY5"/>
<feature type="coiled-coil region" evidence="1">
    <location>
        <begin position="84"/>
        <end position="196"/>
    </location>
</feature>
<comment type="caution">
    <text evidence="3">The sequence shown here is derived from an EMBL/GenBank/DDBJ whole genome shotgun (WGS) entry which is preliminary data.</text>
</comment>
<feature type="region of interest" description="Disordered" evidence="2">
    <location>
        <begin position="43"/>
        <end position="68"/>
    </location>
</feature>
<protein>
    <submittedName>
        <fullName evidence="3">Uncharacterized protein</fullName>
    </submittedName>
</protein>
<dbReference type="OrthoDB" id="10503542at2759"/>